<sequence length="361" mass="39279">MPILIVRYAALDAGPRLSHTKDTVRAASEVLLYFVVVLSPFVGTSSLLFLGGNLMRRPFVLSAQLLVCSIVAGITPSGFAQDSASSGLIAPGATPVRLADGFKFTEGPACDAEGNVFFTDQPNDRILKWSIDGELTTFMQPCGRSNGLCFDGKGNLWACADAKNELWCIAADQTVEVIVKDYHGKLLNAPNDLWIHPAGGIYFSDPFYKRGYWNRGPSEQDVEAVYYLAPDHQSLVRVAEDLKRPNGLIGTSDGKTLYVADIGAKKTYRYTIEEEGTLTNKQLFCELGSDGMTIDNQGNVYLTGKGVTVFDPDGKQIEHIDIDEGWTANVCFGGKNRKTLFVTASDSLYGLEMSVQGVDSQ</sequence>
<keyword evidence="1 4" id="KW-0378">Hydrolase</keyword>
<evidence type="ECO:0000256" key="2">
    <source>
        <dbReference type="SAM" id="Phobius"/>
    </source>
</evidence>
<keyword evidence="2" id="KW-0472">Membrane</keyword>
<organism evidence="4 5">
    <name type="scientific">Novipirellula artificiosorum</name>
    <dbReference type="NCBI Taxonomy" id="2528016"/>
    <lineage>
        <taxon>Bacteria</taxon>
        <taxon>Pseudomonadati</taxon>
        <taxon>Planctomycetota</taxon>
        <taxon>Planctomycetia</taxon>
        <taxon>Pirellulales</taxon>
        <taxon>Pirellulaceae</taxon>
        <taxon>Novipirellula</taxon>
    </lineage>
</organism>
<keyword evidence="5" id="KW-1185">Reference proteome</keyword>
<dbReference type="PANTHER" id="PTHR47572:SF4">
    <property type="entry name" value="LACTONASE DRP35"/>
    <property type="match status" value="1"/>
</dbReference>
<keyword evidence="2" id="KW-0812">Transmembrane</keyword>
<dbReference type="InterPro" id="IPR011042">
    <property type="entry name" value="6-blade_b-propeller_TolB-like"/>
</dbReference>
<comment type="caution">
    <text evidence="4">The sequence shown here is derived from an EMBL/GenBank/DDBJ whole genome shotgun (WGS) entry which is preliminary data.</text>
</comment>
<dbReference type="Proteomes" id="UP000319143">
    <property type="component" value="Unassembled WGS sequence"/>
</dbReference>
<feature type="transmembrane region" description="Helical" evidence="2">
    <location>
        <begin position="30"/>
        <end position="52"/>
    </location>
</feature>
<dbReference type="EMBL" id="SJPV01000009">
    <property type="protein sequence ID" value="TWU33694.1"/>
    <property type="molecule type" value="Genomic_DNA"/>
</dbReference>
<proteinExistence type="predicted"/>
<dbReference type="Pfam" id="PF08450">
    <property type="entry name" value="SGL"/>
    <property type="match status" value="1"/>
</dbReference>
<evidence type="ECO:0000313" key="5">
    <source>
        <dbReference type="Proteomes" id="UP000319143"/>
    </source>
</evidence>
<gene>
    <name evidence="4" type="primary">gnl_4</name>
    <name evidence="4" type="ORF">Poly41_46900</name>
</gene>
<accession>A0A5C6DCV2</accession>
<dbReference type="SUPFAM" id="SSF63829">
    <property type="entry name" value="Calcium-dependent phosphotriesterase"/>
    <property type="match status" value="1"/>
</dbReference>
<dbReference type="EC" id="3.1.1.17" evidence="4"/>
<dbReference type="GO" id="GO:0004341">
    <property type="term" value="F:gluconolactonase activity"/>
    <property type="evidence" value="ECO:0007669"/>
    <property type="project" value="UniProtKB-EC"/>
</dbReference>
<keyword evidence="2" id="KW-1133">Transmembrane helix</keyword>
<dbReference type="PANTHER" id="PTHR47572">
    <property type="entry name" value="LIPOPROTEIN-RELATED"/>
    <property type="match status" value="1"/>
</dbReference>
<evidence type="ECO:0000259" key="3">
    <source>
        <dbReference type="Pfam" id="PF08450"/>
    </source>
</evidence>
<evidence type="ECO:0000313" key="4">
    <source>
        <dbReference type="EMBL" id="TWU33694.1"/>
    </source>
</evidence>
<dbReference type="InterPro" id="IPR051262">
    <property type="entry name" value="SMP-30/CGR1_Lactonase"/>
</dbReference>
<dbReference type="AlphaFoldDB" id="A0A5C6DCV2"/>
<feature type="domain" description="SMP-30/Gluconolactonase/LRE-like region" evidence="3">
    <location>
        <begin position="104"/>
        <end position="345"/>
    </location>
</feature>
<reference evidence="4 5" key="1">
    <citation type="submission" date="2019-02" db="EMBL/GenBank/DDBJ databases">
        <title>Deep-cultivation of Planctomycetes and their phenomic and genomic characterization uncovers novel biology.</title>
        <authorList>
            <person name="Wiegand S."/>
            <person name="Jogler M."/>
            <person name="Boedeker C."/>
            <person name="Pinto D."/>
            <person name="Vollmers J."/>
            <person name="Rivas-Marin E."/>
            <person name="Kohn T."/>
            <person name="Peeters S.H."/>
            <person name="Heuer A."/>
            <person name="Rast P."/>
            <person name="Oberbeckmann S."/>
            <person name="Bunk B."/>
            <person name="Jeske O."/>
            <person name="Meyerdierks A."/>
            <person name="Storesund J.E."/>
            <person name="Kallscheuer N."/>
            <person name="Luecker S."/>
            <person name="Lage O.M."/>
            <person name="Pohl T."/>
            <person name="Merkel B.J."/>
            <person name="Hornburger P."/>
            <person name="Mueller R.-W."/>
            <person name="Bruemmer F."/>
            <person name="Labrenz M."/>
            <person name="Spormann A.M."/>
            <person name="Op Den Camp H."/>
            <person name="Overmann J."/>
            <person name="Amann R."/>
            <person name="Jetten M.S.M."/>
            <person name="Mascher T."/>
            <person name="Medema M.H."/>
            <person name="Devos D.P."/>
            <person name="Kaster A.-K."/>
            <person name="Ovreas L."/>
            <person name="Rohde M."/>
            <person name="Galperin M.Y."/>
            <person name="Jogler C."/>
        </authorList>
    </citation>
    <scope>NUCLEOTIDE SEQUENCE [LARGE SCALE GENOMIC DNA]</scope>
    <source>
        <strain evidence="4 5">Poly41</strain>
    </source>
</reference>
<evidence type="ECO:0000256" key="1">
    <source>
        <dbReference type="ARBA" id="ARBA00022801"/>
    </source>
</evidence>
<dbReference type="InterPro" id="IPR013658">
    <property type="entry name" value="SGL"/>
</dbReference>
<name>A0A5C6DCV2_9BACT</name>
<dbReference type="Gene3D" id="2.120.10.30">
    <property type="entry name" value="TolB, C-terminal domain"/>
    <property type="match status" value="1"/>
</dbReference>
<protein>
    <submittedName>
        <fullName evidence="4">Gluconolactonase</fullName>
        <ecNumber evidence="4">3.1.1.17</ecNumber>
    </submittedName>
</protein>